<evidence type="ECO:0000313" key="1">
    <source>
        <dbReference type="EMBL" id="KAI0049239.1"/>
    </source>
</evidence>
<keyword evidence="2" id="KW-1185">Reference proteome</keyword>
<comment type="caution">
    <text evidence="1">The sequence shown here is derived from an EMBL/GenBank/DDBJ whole genome shotgun (WGS) entry which is preliminary data.</text>
</comment>
<reference evidence="1" key="2">
    <citation type="journal article" date="2022" name="New Phytol.">
        <title>Evolutionary transition to the ectomycorrhizal habit in the genomes of a hyperdiverse lineage of mushroom-forming fungi.</title>
        <authorList>
            <person name="Looney B."/>
            <person name="Miyauchi S."/>
            <person name="Morin E."/>
            <person name="Drula E."/>
            <person name="Courty P.E."/>
            <person name="Kohler A."/>
            <person name="Kuo A."/>
            <person name="LaButti K."/>
            <person name="Pangilinan J."/>
            <person name="Lipzen A."/>
            <person name="Riley R."/>
            <person name="Andreopoulos W."/>
            <person name="He G."/>
            <person name="Johnson J."/>
            <person name="Nolan M."/>
            <person name="Tritt A."/>
            <person name="Barry K.W."/>
            <person name="Grigoriev I.V."/>
            <person name="Nagy L.G."/>
            <person name="Hibbett D."/>
            <person name="Henrissat B."/>
            <person name="Matheny P.B."/>
            <person name="Labbe J."/>
            <person name="Martin F.M."/>
        </authorList>
    </citation>
    <scope>NUCLEOTIDE SEQUENCE</scope>
    <source>
        <strain evidence="1">FP105234-sp</strain>
    </source>
</reference>
<dbReference type="Proteomes" id="UP000814033">
    <property type="component" value="Unassembled WGS sequence"/>
</dbReference>
<gene>
    <name evidence="1" type="ORF">FA95DRAFT_1604619</name>
</gene>
<proteinExistence type="predicted"/>
<dbReference type="EMBL" id="MU275876">
    <property type="protein sequence ID" value="KAI0049239.1"/>
    <property type="molecule type" value="Genomic_DNA"/>
</dbReference>
<accession>A0ACB8RY89</accession>
<reference evidence="1" key="1">
    <citation type="submission" date="2021-02" db="EMBL/GenBank/DDBJ databases">
        <authorList>
            <consortium name="DOE Joint Genome Institute"/>
            <person name="Ahrendt S."/>
            <person name="Looney B.P."/>
            <person name="Miyauchi S."/>
            <person name="Morin E."/>
            <person name="Drula E."/>
            <person name="Courty P.E."/>
            <person name="Chicoki N."/>
            <person name="Fauchery L."/>
            <person name="Kohler A."/>
            <person name="Kuo A."/>
            <person name="Labutti K."/>
            <person name="Pangilinan J."/>
            <person name="Lipzen A."/>
            <person name="Riley R."/>
            <person name="Andreopoulos W."/>
            <person name="He G."/>
            <person name="Johnson J."/>
            <person name="Barry K.W."/>
            <person name="Grigoriev I.V."/>
            <person name="Nagy L."/>
            <person name="Hibbett D."/>
            <person name="Henrissat B."/>
            <person name="Matheny P.B."/>
            <person name="Labbe J."/>
            <person name="Martin F."/>
        </authorList>
    </citation>
    <scope>NUCLEOTIDE SEQUENCE</scope>
    <source>
        <strain evidence="1">FP105234-sp</strain>
    </source>
</reference>
<protein>
    <submittedName>
        <fullName evidence="1">WD40 repeat-like protein</fullName>
    </submittedName>
</protein>
<organism evidence="1 2">
    <name type="scientific">Auriscalpium vulgare</name>
    <dbReference type="NCBI Taxonomy" id="40419"/>
    <lineage>
        <taxon>Eukaryota</taxon>
        <taxon>Fungi</taxon>
        <taxon>Dikarya</taxon>
        <taxon>Basidiomycota</taxon>
        <taxon>Agaricomycotina</taxon>
        <taxon>Agaricomycetes</taxon>
        <taxon>Russulales</taxon>
        <taxon>Auriscalpiaceae</taxon>
        <taxon>Auriscalpium</taxon>
    </lineage>
</organism>
<sequence length="598" mass="63371">MSFTKAALYTANPTTTRGVSTKLSATKEKIVYTNGKAVFIRDISNPGLGVAYTGHVQNTTVARASPTGYYVASADVTGTVRVWDTVGEDQSLKGEYKVISGRINDLEWDGESKRIIAVGDGREKFGHAFMFDTGTSTGEIIGHSKAINAVAIRHQRPFRAATAADDNLIVFHQGAPYKYDKTIKTHTKFVQDLRYAASGDHFASVGSDGKIFLYDGKTGDTLGDFAEGHKGTAYGVSWSLDGKHISTASADATVKLWDVETKKATTVYTLGSGVDYQQVGIVWSAPDTIVSVATSGDLNVFDRRTGDKPAKILLGPQRSVTAATTVDLETFFVGTADGRILSYDAGGDSSYLEGRGHSNLVAALAASPEGKIFSVGYDDRVRELDGKSFTPAEFSTSAQPKGLAVASDGTVLVGEGSVTEAVRANQKVAELKAKSPVSAIAATGSLVAIGSEDTKVRLYDWDGKAFKEVATLDGNKGTVSALAFSPDGTKLAAGDSSGKVVLYDAKEYKSITSRWSFHSARVNTLSWTADSKHCASGALDTHVYVWSVDKPMKNIAIKNAVSGGVNAVFWLKQGGGKGRLVGTGADASVRVWEVTFHA</sequence>
<name>A0ACB8RY89_9AGAM</name>
<evidence type="ECO:0000313" key="2">
    <source>
        <dbReference type="Proteomes" id="UP000814033"/>
    </source>
</evidence>